<gene>
    <name evidence="4" type="ORF">HPB48_014373</name>
</gene>
<feature type="compositionally biased region" description="Polar residues" evidence="1">
    <location>
        <begin position="625"/>
        <end position="643"/>
    </location>
</feature>
<feature type="compositionally biased region" description="Polar residues" evidence="1">
    <location>
        <begin position="557"/>
        <end position="573"/>
    </location>
</feature>
<sequence>MTWGARSLVPSTAAILLFHVLPRCAAAARHDSPSRSTGPHAAAQLADRGKRESDSMPDIFIEHEDRDPRVLPLLVAVAVIGGLIAVALLLLALHLLVRLAESHCCKCRYQRLRREDSDTGHRFRKKRDEGQAFTYVDMSRNECAHLDHHGEETEAPRFAVSLHKAGKIDAGDVPSCRDQGPATRLAPVRTERAEDSTKSIAATTAASNLDEPPKKKICAQHIGRLPGSWIGGANDAEEGFSEYEERCTQYKSAAPEFEINMRDRIIRTRPHGGILSPSGIRAPHAAAGGAPGVWSETNQVYYRDEDGTHWHRHPRIWNSDSSSPQHFHEATSPSLSLSAIRPPVPGDSVSRKTSSRGQQGSSMSGHGRYYEEHALGDKDRMDVASASKFLSNRDVDYKPTMQSWPTVVLSSSSREPTADALVELPETRVIEYRNPSASSLKSMKNRRFVEDEVSVADKAAAPAEKEHKESGTPRIPMQLDTTPALAGLPSPPSSAPGTLRASGSNEMRVQVPKIIALFDTPQKVQRLTARSDGSSAECSVQNRSWFAEIPYKDTPKSKSVSLPSPRKTTQANETIKLPEPPLDRPQKEFGAEPSYERSAMTTGSLHSEQKQHDVHDSTEPFSVDEASQQRTSGSELLSATDMSAGQRRRG</sequence>
<evidence type="ECO:0000256" key="3">
    <source>
        <dbReference type="SAM" id="SignalP"/>
    </source>
</evidence>
<feature type="region of interest" description="Disordered" evidence="1">
    <location>
        <begin position="171"/>
        <end position="198"/>
    </location>
</feature>
<feature type="region of interest" description="Disordered" evidence="1">
    <location>
        <begin position="553"/>
        <end position="650"/>
    </location>
</feature>
<reference evidence="4 5" key="1">
    <citation type="journal article" date="2020" name="Cell">
        <title>Large-Scale Comparative Analyses of Tick Genomes Elucidate Their Genetic Diversity and Vector Capacities.</title>
        <authorList>
            <consortium name="Tick Genome and Microbiome Consortium (TIGMIC)"/>
            <person name="Jia N."/>
            <person name="Wang J."/>
            <person name="Shi W."/>
            <person name="Du L."/>
            <person name="Sun Y."/>
            <person name="Zhan W."/>
            <person name="Jiang J.F."/>
            <person name="Wang Q."/>
            <person name="Zhang B."/>
            <person name="Ji P."/>
            <person name="Bell-Sakyi L."/>
            <person name="Cui X.M."/>
            <person name="Yuan T.T."/>
            <person name="Jiang B.G."/>
            <person name="Yang W.F."/>
            <person name="Lam T.T."/>
            <person name="Chang Q.C."/>
            <person name="Ding S.J."/>
            <person name="Wang X.J."/>
            <person name="Zhu J.G."/>
            <person name="Ruan X.D."/>
            <person name="Zhao L."/>
            <person name="Wei J.T."/>
            <person name="Ye R.Z."/>
            <person name="Que T.C."/>
            <person name="Du C.H."/>
            <person name="Zhou Y.H."/>
            <person name="Cheng J.X."/>
            <person name="Dai P.F."/>
            <person name="Guo W.B."/>
            <person name="Han X.H."/>
            <person name="Huang E.J."/>
            <person name="Li L.F."/>
            <person name="Wei W."/>
            <person name="Gao Y.C."/>
            <person name="Liu J.Z."/>
            <person name="Shao H.Z."/>
            <person name="Wang X."/>
            <person name="Wang C.C."/>
            <person name="Yang T.C."/>
            <person name="Huo Q.B."/>
            <person name="Li W."/>
            <person name="Chen H.Y."/>
            <person name="Chen S.E."/>
            <person name="Zhou L.G."/>
            <person name="Ni X.B."/>
            <person name="Tian J.H."/>
            <person name="Sheng Y."/>
            <person name="Liu T."/>
            <person name="Pan Y.S."/>
            <person name="Xia L.Y."/>
            <person name="Li J."/>
            <person name="Zhao F."/>
            <person name="Cao W.C."/>
        </authorList>
    </citation>
    <scope>NUCLEOTIDE SEQUENCE [LARGE SCALE GENOMIC DNA]</scope>
    <source>
        <strain evidence="4">HaeL-2018</strain>
    </source>
</reference>
<feature type="compositionally biased region" description="Basic and acidic residues" evidence="1">
    <location>
        <begin position="581"/>
        <end position="590"/>
    </location>
</feature>
<dbReference type="VEuPathDB" id="VectorBase:HLOH_056496"/>
<feature type="chain" id="PRO_5039898012" evidence="3">
    <location>
        <begin position="28"/>
        <end position="650"/>
    </location>
</feature>
<dbReference type="EMBL" id="JABSTR010000005">
    <property type="protein sequence ID" value="KAH9369447.1"/>
    <property type="molecule type" value="Genomic_DNA"/>
</dbReference>
<proteinExistence type="predicted"/>
<keyword evidence="5" id="KW-1185">Reference proteome</keyword>
<feature type="compositionally biased region" description="Polar residues" evidence="1">
    <location>
        <begin position="318"/>
        <end position="337"/>
    </location>
</feature>
<dbReference type="Proteomes" id="UP000821853">
    <property type="component" value="Chromosome 3"/>
</dbReference>
<keyword evidence="3" id="KW-0732">Signal</keyword>
<dbReference type="AlphaFoldDB" id="A0A9J6G3B7"/>
<keyword evidence="2" id="KW-0472">Membrane</keyword>
<keyword evidence="2" id="KW-1133">Transmembrane helix</keyword>
<feature type="compositionally biased region" description="Basic and acidic residues" evidence="1">
    <location>
        <begin position="607"/>
        <end position="618"/>
    </location>
</feature>
<evidence type="ECO:0000313" key="5">
    <source>
        <dbReference type="Proteomes" id="UP000821853"/>
    </source>
</evidence>
<feature type="region of interest" description="Disordered" evidence="1">
    <location>
        <begin position="29"/>
        <end position="53"/>
    </location>
</feature>
<evidence type="ECO:0000256" key="2">
    <source>
        <dbReference type="SAM" id="Phobius"/>
    </source>
</evidence>
<name>A0A9J6G3B7_HAELO</name>
<keyword evidence="2" id="KW-0812">Transmembrane</keyword>
<feature type="transmembrane region" description="Helical" evidence="2">
    <location>
        <begin position="70"/>
        <end position="93"/>
    </location>
</feature>
<comment type="caution">
    <text evidence="4">The sequence shown here is derived from an EMBL/GenBank/DDBJ whole genome shotgun (WGS) entry which is preliminary data.</text>
</comment>
<evidence type="ECO:0000313" key="4">
    <source>
        <dbReference type="EMBL" id="KAH9369447.1"/>
    </source>
</evidence>
<evidence type="ECO:0000256" key="1">
    <source>
        <dbReference type="SAM" id="MobiDB-lite"/>
    </source>
</evidence>
<organism evidence="4 5">
    <name type="scientific">Haemaphysalis longicornis</name>
    <name type="common">Bush tick</name>
    <dbReference type="NCBI Taxonomy" id="44386"/>
    <lineage>
        <taxon>Eukaryota</taxon>
        <taxon>Metazoa</taxon>
        <taxon>Ecdysozoa</taxon>
        <taxon>Arthropoda</taxon>
        <taxon>Chelicerata</taxon>
        <taxon>Arachnida</taxon>
        <taxon>Acari</taxon>
        <taxon>Parasitiformes</taxon>
        <taxon>Ixodida</taxon>
        <taxon>Ixodoidea</taxon>
        <taxon>Ixodidae</taxon>
        <taxon>Haemaphysalinae</taxon>
        <taxon>Haemaphysalis</taxon>
    </lineage>
</organism>
<accession>A0A9J6G3B7</accession>
<feature type="compositionally biased region" description="Low complexity" evidence="1">
    <location>
        <begin position="355"/>
        <end position="367"/>
    </location>
</feature>
<feature type="signal peptide" evidence="3">
    <location>
        <begin position="1"/>
        <end position="27"/>
    </location>
</feature>
<feature type="region of interest" description="Disordered" evidence="1">
    <location>
        <begin position="458"/>
        <end position="504"/>
    </location>
</feature>
<protein>
    <submittedName>
        <fullName evidence="4">Uncharacterized protein</fullName>
    </submittedName>
</protein>
<feature type="region of interest" description="Disordered" evidence="1">
    <location>
        <begin position="315"/>
        <end position="367"/>
    </location>
</feature>